<proteinExistence type="predicted"/>
<comment type="caution">
    <text evidence="1">The sequence shown here is derived from an EMBL/GenBank/DDBJ whole genome shotgun (WGS) entry which is preliminary data.</text>
</comment>
<reference evidence="1 2" key="1">
    <citation type="submission" date="2006-02" db="EMBL/GenBank/DDBJ databases">
        <authorList>
            <person name="Moran M.A."/>
            <person name="Kjelleberg S."/>
            <person name="Egan S."/>
            <person name="Saunders N."/>
            <person name="Thomas T."/>
            <person name="Ferriera S."/>
            <person name="Johnson J."/>
            <person name="Kravitz S."/>
            <person name="Halpern A."/>
            <person name="Remington K."/>
            <person name="Beeson K."/>
            <person name="Tran B."/>
            <person name="Rogers Y.-H."/>
            <person name="Friedman R."/>
            <person name="Venter J.C."/>
        </authorList>
    </citation>
    <scope>NUCLEOTIDE SEQUENCE [LARGE SCALE GENOMIC DNA]</scope>
    <source>
        <strain evidence="1 2">D2</strain>
    </source>
</reference>
<keyword evidence="2" id="KW-1185">Reference proteome</keyword>
<dbReference type="OrthoDB" id="6188902at2"/>
<dbReference type="eggNOG" id="ENOG502ZAP6">
    <property type="taxonomic scope" value="Bacteria"/>
</dbReference>
<organism evidence="1 2">
    <name type="scientific">Pseudoalteromonas tunicata D2</name>
    <dbReference type="NCBI Taxonomy" id="87626"/>
    <lineage>
        <taxon>Bacteria</taxon>
        <taxon>Pseudomonadati</taxon>
        <taxon>Pseudomonadota</taxon>
        <taxon>Gammaproteobacteria</taxon>
        <taxon>Alteromonadales</taxon>
        <taxon>Pseudoalteromonadaceae</taxon>
        <taxon>Pseudoalteromonas</taxon>
    </lineage>
</organism>
<gene>
    <name evidence="1" type="ORF">PTD2_01036</name>
</gene>
<protein>
    <submittedName>
        <fullName evidence="1">Uncharacterized protein</fullName>
    </submittedName>
</protein>
<sequence>MVLSEHALEALSRTGDELKYVYSNIIQALPHSAQTLSGLTHFLGYNRSNAQRILNAVNKSDNGHQVIIQMPGCSGLKDFNLCIKKHNVAQQWFVQAQQITLQFESVIKQFSKSHAQLKRALSDTLACGHTAEKNDIRKLHYTTSKSIMGSSVNTLFSAYVLSESKKNAEFLQEVAIIAKHGIHRAPNAPPFVQFYTHPHPEGFTQPLAIDGKSRIDHQQFQIGVIESFSTPGLLDAYQSYSASNSGIVFNALADPAPFDATFLFSNPDELANPLHHNNHCSSTSISIKNPTEKLVMMVFLDKKIDIKSSVNVGCYQGNQKVEEGKLSAKDMWTEKLPDYPELRIVNLNAPSLQAIAGINIQQYVDFIFTFSQLNKEQFVCYLMEVDYPIWSSTYRIYFEHQTIN</sequence>
<dbReference type="RefSeq" id="WP_009836411.1">
    <property type="nucleotide sequence ID" value="NZ_AAOH01000001.1"/>
</dbReference>
<dbReference type="Proteomes" id="UP000006201">
    <property type="component" value="Unassembled WGS sequence"/>
</dbReference>
<evidence type="ECO:0000313" key="2">
    <source>
        <dbReference type="Proteomes" id="UP000006201"/>
    </source>
</evidence>
<dbReference type="HOGENOM" id="CLU_681281_0_0_6"/>
<evidence type="ECO:0000313" key="1">
    <source>
        <dbReference type="EMBL" id="EAR30110.1"/>
    </source>
</evidence>
<name>A4C3H8_9GAMM</name>
<dbReference type="EMBL" id="AAOH01000001">
    <property type="protein sequence ID" value="EAR30110.1"/>
    <property type="molecule type" value="Genomic_DNA"/>
</dbReference>
<accession>A4C3H8</accession>
<dbReference type="AlphaFoldDB" id="A4C3H8"/>
<dbReference type="STRING" id="87626.PTD2_01036"/>